<dbReference type="EMBL" id="QVLV01000004">
    <property type="protein sequence ID" value="RGE62494.1"/>
    <property type="molecule type" value="Genomic_DNA"/>
</dbReference>
<dbReference type="Proteomes" id="UP000261166">
    <property type="component" value="Unassembled WGS sequence"/>
</dbReference>
<accession>A0A3E3J5C3</accession>
<reference evidence="2 4" key="1">
    <citation type="submission" date="2018-08" db="EMBL/GenBank/DDBJ databases">
        <title>A genome reference for cultivated species of the human gut microbiota.</title>
        <authorList>
            <person name="Zou Y."/>
            <person name="Xue W."/>
            <person name="Luo G."/>
        </authorList>
    </citation>
    <scope>NUCLEOTIDE SEQUENCE [LARGE SCALE GENOMIC DNA]</scope>
    <source>
        <strain evidence="2 4">AF26-4BH</strain>
        <strain evidence="1">TF05-5AC</strain>
    </source>
</reference>
<dbReference type="AlphaFoldDB" id="A0A3E3J5C3"/>
<dbReference type="OrthoDB" id="1234596at2"/>
<name>A0A3E3J5C3_9FIRM</name>
<evidence type="ECO:0000313" key="2">
    <source>
        <dbReference type="EMBL" id="RGE74493.1"/>
    </source>
</evidence>
<comment type="caution">
    <text evidence="2">The sequence shown here is derived from an EMBL/GenBank/DDBJ whole genome shotgun (WGS) entry which is preliminary data.</text>
</comment>
<evidence type="ECO:0000313" key="1">
    <source>
        <dbReference type="EMBL" id="RGE62494.1"/>
    </source>
</evidence>
<evidence type="ECO:0000313" key="4">
    <source>
        <dbReference type="Proteomes" id="UP000261166"/>
    </source>
</evidence>
<evidence type="ECO:0000313" key="3">
    <source>
        <dbReference type="Proteomes" id="UP000260812"/>
    </source>
</evidence>
<dbReference type="Proteomes" id="UP000260812">
    <property type="component" value="Unassembled WGS sequence"/>
</dbReference>
<organism evidence="2 4">
    <name type="scientific">Eisenbergiella massiliensis</name>
    <dbReference type="NCBI Taxonomy" id="1720294"/>
    <lineage>
        <taxon>Bacteria</taxon>
        <taxon>Bacillati</taxon>
        <taxon>Bacillota</taxon>
        <taxon>Clostridia</taxon>
        <taxon>Lachnospirales</taxon>
        <taxon>Lachnospiraceae</taxon>
        <taxon>Eisenbergiella</taxon>
    </lineage>
</organism>
<dbReference type="EMBL" id="QVLU01000001">
    <property type="protein sequence ID" value="RGE74493.1"/>
    <property type="molecule type" value="Genomic_DNA"/>
</dbReference>
<proteinExistence type="predicted"/>
<sequence>MYFPQIQAEKKGTGDMDYLYQYTSLSALAQIVKTWSIRLNSLKYVDDPNELASADFRRAGKYCFVSSWTSEKEESIPMWNMYSKMDGVRIRLPLNPFEQYTWEDPRQKGRFVTSCIPEEDLYQENMFPVMEEKLLHKVNYTDDERLLYPSLRRQMQHGGEDCAGIELTRLGKNKNSAWEFQKEWRYLLYFMPVSLEELLKDPEQAKRKMDDNIRNSISLAREDYFLKIREECFDELEILCAPKFSQGDRILLECLVNTYCQDAVIMDSRLRIR</sequence>
<gene>
    <name evidence="2" type="ORF">DWY69_00535</name>
    <name evidence="1" type="ORF">DXC51_07815</name>
</gene>
<keyword evidence="3" id="KW-1185">Reference proteome</keyword>
<protein>
    <submittedName>
        <fullName evidence="2">DUF2971 domain-containing protein</fullName>
    </submittedName>
</protein>